<dbReference type="GO" id="GO:0005524">
    <property type="term" value="F:ATP binding"/>
    <property type="evidence" value="ECO:0007669"/>
    <property type="project" value="InterPro"/>
</dbReference>
<dbReference type="Proteomes" id="UP000432715">
    <property type="component" value="Unassembled WGS sequence"/>
</dbReference>
<comment type="caution">
    <text evidence="1">The sequence shown here is derived from an EMBL/GenBank/DDBJ whole genome shotgun (WGS) entry which is preliminary data.</text>
</comment>
<dbReference type="PANTHER" id="PTHR46638:SF1">
    <property type="entry name" value="CORRINOID ADENOSYLTRANSFERASE"/>
    <property type="match status" value="1"/>
</dbReference>
<accession>A0A6I0F6I3</accession>
<protein>
    <submittedName>
        <fullName evidence="1">Cob(I)yrinic acid a,c-diamide adenosyltransferase</fullName>
    </submittedName>
</protein>
<dbReference type="AlphaFoldDB" id="A0A6I0F6I3"/>
<gene>
    <name evidence="1" type="ORF">F8154_11125</name>
</gene>
<dbReference type="GO" id="GO:0009236">
    <property type="term" value="P:cobalamin biosynthetic process"/>
    <property type="evidence" value="ECO:0007669"/>
    <property type="project" value="InterPro"/>
</dbReference>
<dbReference type="Pfam" id="PF02572">
    <property type="entry name" value="CobA_CobO_BtuR"/>
    <property type="match status" value="1"/>
</dbReference>
<dbReference type="SUPFAM" id="SSF52540">
    <property type="entry name" value="P-loop containing nucleoside triphosphate hydrolases"/>
    <property type="match status" value="1"/>
</dbReference>
<dbReference type="EMBL" id="WBZC01000044">
    <property type="protein sequence ID" value="KAB3532894.1"/>
    <property type="molecule type" value="Genomic_DNA"/>
</dbReference>
<organism evidence="1 2">
    <name type="scientific">Alkaliphilus pronyensis</name>
    <dbReference type="NCBI Taxonomy" id="1482732"/>
    <lineage>
        <taxon>Bacteria</taxon>
        <taxon>Bacillati</taxon>
        <taxon>Bacillota</taxon>
        <taxon>Clostridia</taxon>
        <taxon>Peptostreptococcales</taxon>
        <taxon>Natronincolaceae</taxon>
        <taxon>Alkaliphilus</taxon>
    </lineage>
</organism>
<dbReference type="CDD" id="cd00561">
    <property type="entry name" value="CobA_ACA"/>
    <property type="match status" value="1"/>
</dbReference>
<proteinExistence type="predicted"/>
<evidence type="ECO:0000313" key="2">
    <source>
        <dbReference type="Proteomes" id="UP000432715"/>
    </source>
</evidence>
<sequence>MAIKKLEKGLIHIYTGDGKGKTTAAIGQGTRTAGGGYKVLMVQFLKGDDTGELHSIERMAPNFKLIRYAPLNSFYKFLKEEEKEAVKREVQQGLQEVISYLEGDEFNLIILDEIMAVLFNEILSVEDIIKLIEKKPPLVELILTGRNAPKELMDLADYVTEMKMIKHPFEKGIYARKGIES</sequence>
<dbReference type="GO" id="GO:0008817">
    <property type="term" value="F:corrinoid adenosyltransferase activity"/>
    <property type="evidence" value="ECO:0007669"/>
    <property type="project" value="InterPro"/>
</dbReference>
<reference evidence="1 2" key="1">
    <citation type="submission" date="2019-10" db="EMBL/GenBank/DDBJ databases">
        <title>Alkaliphilus serpentinus sp. nov. and Alkaliphilus pronyensis sp. nov., two novel anaerobic alkaliphilic species isolated from the serpentinized-hosted hydrothermal field of the Prony Bay (New Caledonia).</title>
        <authorList>
            <person name="Postec A."/>
        </authorList>
    </citation>
    <scope>NUCLEOTIDE SEQUENCE [LARGE SCALE GENOMIC DNA]</scope>
    <source>
        <strain evidence="1 2">LacV</strain>
    </source>
</reference>
<name>A0A6I0F6I3_9FIRM</name>
<dbReference type="RefSeq" id="WP_151861689.1">
    <property type="nucleotide sequence ID" value="NZ_WBZC01000044.1"/>
</dbReference>
<dbReference type="Gene3D" id="3.40.50.300">
    <property type="entry name" value="P-loop containing nucleotide triphosphate hydrolases"/>
    <property type="match status" value="1"/>
</dbReference>
<dbReference type="PIRSF" id="PIRSF015617">
    <property type="entry name" value="Adensltrnsf_CobA"/>
    <property type="match status" value="1"/>
</dbReference>
<dbReference type="OrthoDB" id="9810309at2"/>
<keyword evidence="2" id="KW-1185">Reference proteome</keyword>
<dbReference type="InterPro" id="IPR003724">
    <property type="entry name" value="CblAdoTrfase_CobA"/>
</dbReference>
<keyword evidence="1" id="KW-0808">Transferase</keyword>
<evidence type="ECO:0000313" key="1">
    <source>
        <dbReference type="EMBL" id="KAB3532894.1"/>
    </source>
</evidence>
<dbReference type="InterPro" id="IPR027417">
    <property type="entry name" value="P-loop_NTPase"/>
</dbReference>
<dbReference type="PANTHER" id="PTHR46638">
    <property type="entry name" value="CORRINOID ADENOSYLTRANSFERASE"/>
    <property type="match status" value="1"/>
</dbReference>